<evidence type="ECO:0000313" key="2">
    <source>
        <dbReference type="EMBL" id="MVO88278.1"/>
    </source>
</evidence>
<keyword evidence="3" id="KW-1185">Reference proteome</keyword>
<gene>
    <name evidence="2" type="ORF">GPA10_26830</name>
</gene>
<dbReference type="AlphaFoldDB" id="A0A6L6X368"/>
<reference evidence="2 3" key="1">
    <citation type="submission" date="2019-11" db="EMBL/GenBank/DDBJ databases">
        <title>Streptomyces typhae sp. nov., a novel endophytic actinomycete isolated from the root of cattail pollen (Typha angustifolia L.).</title>
        <authorList>
            <person name="Peng C."/>
        </authorList>
    </citation>
    <scope>NUCLEOTIDE SEQUENCE [LARGE SCALE GENOMIC DNA]</scope>
    <source>
        <strain evidence="3">p1417</strain>
    </source>
</reference>
<sequence length="139" mass="14814">MIVVACLLLPLVGLLLYGMDRIEDRLMGGSSPEATAPRHARRRHLRLVRGGHRHAADASSDASVQGSTDATVHATSGASVDVSAEAGGDVTPTDHRRAHARAQGQGQGQGGRGQGQDHAHARHRDRRDRREGRRLNTAA</sequence>
<feature type="compositionally biased region" description="Gly residues" evidence="1">
    <location>
        <begin position="105"/>
        <end position="114"/>
    </location>
</feature>
<protein>
    <submittedName>
        <fullName evidence="2">Uncharacterized protein</fullName>
    </submittedName>
</protein>
<organism evidence="2 3">
    <name type="scientific">Streptomyces typhae</name>
    <dbReference type="NCBI Taxonomy" id="2681492"/>
    <lineage>
        <taxon>Bacteria</taxon>
        <taxon>Bacillati</taxon>
        <taxon>Actinomycetota</taxon>
        <taxon>Actinomycetes</taxon>
        <taxon>Kitasatosporales</taxon>
        <taxon>Streptomycetaceae</taxon>
        <taxon>Streptomyces</taxon>
    </lineage>
</organism>
<accession>A0A6L6X368</accession>
<dbReference type="RefSeq" id="WP_157167755.1">
    <property type="nucleotide sequence ID" value="NZ_WPNZ01000016.1"/>
</dbReference>
<feature type="compositionally biased region" description="Polar residues" evidence="1">
    <location>
        <begin position="64"/>
        <end position="78"/>
    </location>
</feature>
<comment type="caution">
    <text evidence="2">The sequence shown here is derived from an EMBL/GenBank/DDBJ whole genome shotgun (WGS) entry which is preliminary data.</text>
</comment>
<dbReference type="Proteomes" id="UP000483802">
    <property type="component" value="Unassembled WGS sequence"/>
</dbReference>
<name>A0A6L6X368_9ACTN</name>
<dbReference type="EMBL" id="WPNZ01000016">
    <property type="protein sequence ID" value="MVO88278.1"/>
    <property type="molecule type" value="Genomic_DNA"/>
</dbReference>
<proteinExistence type="predicted"/>
<evidence type="ECO:0000313" key="3">
    <source>
        <dbReference type="Proteomes" id="UP000483802"/>
    </source>
</evidence>
<feature type="compositionally biased region" description="Basic residues" evidence="1">
    <location>
        <begin position="38"/>
        <end position="53"/>
    </location>
</feature>
<evidence type="ECO:0000256" key="1">
    <source>
        <dbReference type="SAM" id="MobiDB-lite"/>
    </source>
</evidence>
<feature type="compositionally biased region" description="Basic and acidic residues" evidence="1">
    <location>
        <begin position="128"/>
        <end position="139"/>
    </location>
</feature>
<feature type="region of interest" description="Disordered" evidence="1">
    <location>
        <begin position="28"/>
        <end position="139"/>
    </location>
</feature>